<dbReference type="GO" id="GO:0050334">
    <property type="term" value="F:thiaminase activity"/>
    <property type="evidence" value="ECO:0007669"/>
    <property type="project" value="UniProtKB-EC"/>
</dbReference>
<dbReference type="EC" id="3.5.99.2" evidence="2"/>
<dbReference type="EMBL" id="LN614830">
    <property type="protein sequence ID" value="CEG59555.1"/>
    <property type="molecule type" value="Genomic_DNA"/>
</dbReference>
<name>A0A098GC62_LEGMI</name>
<dbReference type="CDD" id="cd19365">
    <property type="entry name" value="TenA_C-like"/>
    <property type="match status" value="1"/>
</dbReference>
<dbReference type="GO" id="GO:0005829">
    <property type="term" value="C:cytosol"/>
    <property type="evidence" value="ECO:0007669"/>
    <property type="project" value="TreeGrafter"/>
</dbReference>
<gene>
    <name evidence="2" type="ORF">LMI_0190</name>
</gene>
<dbReference type="RefSeq" id="WP_064102968.1">
    <property type="nucleotide sequence ID" value="NZ_CP020614.1"/>
</dbReference>
<dbReference type="Gene3D" id="1.20.910.10">
    <property type="entry name" value="Heme oxygenase-like"/>
    <property type="match status" value="1"/>
</dbReference>
<dbReference type="Proteomes" id="UP000032414">
    <property type="component" value="Chromosome I"/>
</dbReference>
<reference evidence="3" key="1">
    <citation type="submission" date="2014-09" db="EMBL/GenBank/DDBJ databases">
        <authorList>
            <person name="Gomez-Valero L."/>
        </authorList>
    </citation>
    <scope>NUCLEOTIDE SEQUENCE [LARGE SCALE GENOMIC DNA]</scope>
    <source>
        <strain evidence="3">ATCC33218</strain>
    </source>
</reference>
<organism evidence="2 3">
    <name type="scientific">Legionella micdadei</name>
    <name type="common">Tatlockia micdadei</name>
    <dbReference type="NCBI Taxonomy" id="451"/>
    <lineage>
        <taxon>Bacteria</taxon>
        <taxon>Pseudomonadati</taxon>
        <taxon>Pseudomonadota</taxon>
        <taxon>Gammaproteobacteria</taxon>
        <taxon>Legionellales</taxon>
        <taxon>Legionellaceae</taxon>
        <taxon>Legionella</taxon>
    </lineage>
</organism>
<sequence length="260" mass="30428">MKTRFICSAVYARERFHGLRMIHSSLTVNKIITKSASILSQIYDHPFNYQLKAGSLPIKSFQHYIEQDRHYLRKFALALQIASERLTVQSHKHKFKQFAGDMLETERELHEKYLGKLLPYSLFSQSKNSQQKEIPVIANYTRYLLHKAQNSSVEEAVISLLPCFYIYMELGKRMQVHHCKANNPYLAWIASYSSQQFKSSTEEIIRISDELLKGVLCVEKQIAICASFRISAEYEYQFFDAIYSKAHSMKFTDELFKIRP</sequence>
<accession>A0A098GC62</accession>
<dbReference type="InterPro" id="IPR050967">
    <property type="entry name" value="Thiamine_Salvage_TenA"/>
</dbReference>
<evidence type="ECO:0000313" key="3">
    <source>
        <dbReference type="Proteomes" id="UP000032414"/>
    </source>
</evidence>
<dbReference type="HOGENOM" id="CLU_077537_3_0_6"/>
<dbReference type="PANTHER" id="PTHR43198:SF2">
    <property type="entry name" value="SI:CH1073-67J19.1-RELATED"/>
    <property type="match status" value="1"/>
</dbReference>
<dbReference type="STRING" id="451.B6N58_00890"/>
<dbReference type="SUPFAM" id="SSF48613">
    <property type="entry name" value="Heme oxygenase-like"/>
    <property type="match status" value="1"/>
</dbReference>
<dbReference type="InterPro" id="IPR016084">
    <property type="entry name" value="Haem_Oase-like_multi-hlx"/>
</dbReference>
<evidence type="ECO:0000313" key="2">
    <source>
        <dbReference type="EMBL" id="CEG59555.1"/>
    </source>
</evidence>
<feature type="domain" description="Thiaminase-2/PQQC" evidence="1">
    <location>
        <begin position="37"/>
        <end position="243"/>
    </location>
</feature>
<protein>
    <submittedName>
        <fullName evidence="2">Thiaminase</fullName>
        <ecNumber evidence="2">3.5.99.2</ecNumber>
    </submittedName>
</protein>
<dbReference type="InterPro" id="IPR004305">
    <property type="entry name" value="Thiaminase-2/PQQC"/>
</dbReference>
<proteinExistence type="predicted"/>
<evidence type="ECO:0000259" key="1">
    <source>
        <dbReference type="Pfam" id="PF03070"/>
    </source>
</evidence>
<dbReference type="KEGG" id="tmc:LMI_0190"/>
<keyword evidence="2" id="KW-0378">Hydrolase</keyword>
<dbReference type="PANTHER" id="PTHR43198">
    <property type="entry name" value="BIFUNCTIONAL TH2 PROTEIN"/>
    <property type="match status" value="1"/>
</dbReference>
<dbReference type="Pfam" id="PF03070">
    <property type="entry name" value="TENA_THI-4"/>
    <property type="match status" value="1"/>
</dbReference>
<dbReference type="AlphaFoldDB" id="A0A098GC62"/>